<accession>M3ILB4</accession>
<sequence length="88" mass="10399">MIVSGPDEQKRKKGEVLLWGEVWSEANSKRVSIRMRCSEAYEFTIESALAAVSKVEKRNSMRVLLLLQKYLAPNLYWKFRELKFYLKI</sequence>
<protein>
    <submittedName>
        <fullName evidence="1">Uncharacterized protein</fullName>
    </submittedName>
</protein>
<dbReference type="EMBL" id="AFMD02000314">
    <property type="protein sequence ID" value="EMG21432.1"/>
    <property type="molecule type" value="Genomic_DNA"/>
</dbReference>
<dbReference type="Proteomes" id="UP000011778">
    <property type="component" value="Unassembled WGS sequence"/>
</dbReference>
<proteinExistence type="predicted"/>
<comment type="caution">
    <text evidence="1">The sequence shown here is derived from an EMBL/GenBank/DDBJ whole genome shotgun (WGS) entry which is preliminary data.</text>
</comment>
<gene>
    <name evidence="1" type="ORF">LEP1GSC150_3473</name>
</gene>
<name>M3ILB4_LEPIT</name>
<dbReference type="PANTHER" id="PTHR43781:SF1">
    <property type="entry name" value="SACCHAROPINE DEHYDROGENASE"/>
    <property type="match status" value="1"/>
</dbReference>
<reference evidence="1 2" key="1">
    <citation type="submission" date="2013-02" db="EMBL/GenBank/DDBJ databases">
        <authorList>
            <person name="Harkins D.M."/>
            <person name="Durkin A.S."/>
            <person name="Brinkac L.M."/>
            <person name="Haft D.H."/>
            <person name="Selengut J.D."/>
            <person name="Sanka R."/>
            <person name="DePew J."/>
            <person name="Purushe J."/>
            <person name="Tulsiani S.M."/>
            <person name="Graham G.C."/>
            <person name="Burns M.-A."/>
            <person name="Dohnt M.F."/>
            <person name="Smythe L.D."/>
            <person name="McKay D.B."/>
            <person name="Craig S.B."/>
            <person name="Vinetz J.M."/>
            <person name="Sutton G.G."/>
            <person name="Nierman W.C."/>
            <person name="Fouts D.E."/>
        </authorList>
    </citation>
    <scope>NUCLEOTIDE SEQUENCE [LARGE SCALE GENOMIC DNA]</scope>
    <source>
        <strain evidence="1 2">LT2050</strain>
    </source>
</reference>
<dbReference type="PANTHER" id="PTHR43781">
    <property type="entry name" value="SACCHAROPINE DEHYDROGENASE"/>
    <property type="match status" value="1"/>
</dbReference>
<evidence type="ECO:0000313" key="1">
    <source>
        <dbReference type="EMBL" id="EMG21432.1"/>
    </source>
</evidence>
<evidence type="ECO:0000313" key="2">
    <source>
        <dbReference type="Proteomes" id="UP000011778"/>
    </source>
</evidence>
<dbReference type="AlphaFoldDB" id="M3ILB4"/>
<organism evidence="1 2">
    <name type="scientific">Leptospira interrogans serovar Copenhageni str. LT2050</name>
    <dbReference type="NCBI Taxonomy" id="1001598"/>
    <lineage>
        <taxon>Bacteria</taxon>
        <taxon>Pseudomonadati</taxon>
        <taxon>Spirochaetota</taxon>
        <taxon>Spirochaetia</taxon>
        <taxon>Leptospirales</taxon>
        <taxon>Leptospiraceae</taxon>
        <taxon>Leptospira</taxon>
    </lineage>
</organism>